<comment type="caution">
    <text evidence="3">The sequence shown here is derived from an EMBL/GenBank/DDBJ whole genome shotgun (WGS) entry which is preliminary data.</text>
</comment>
<gene>
    <name evidence="3" type="ORF">ACFPZN_15700</name>
</gene>
<keyword evidence="1" id="KW-0418">Kinase</keyword>
<dbReference type="Gene3D" id="3.30.565.10">
    <property type="entry name" value="Histidine kinase-like ATPase, C-terminal domain"/>
    <property type="match status" value="1"/>
</dbReference>
<dbReference type="RefSeq" id="WP_378282692.1">
    <property type="nucleotide sequence ID" value="NZ_JBHSON010000019.1"/>
</dbReference>
<feature type="domain" description="Histidine kinase/HSP90-like ATPase" evidence="2">
    <location>
        <begin position="24"/>
        <end position="127"/>
    </location>
</feature>
<keyword evidence="3" id="KW-0067">ATP-binding</keyword>
<dbReference type="PANTHER" id="PTHR35526:SF3">
    <property type="entry name" value="ANTI-SIGMA-F FACTOR RSBW"/>
    <property type="match status" value="1"/>
</dbReference>
<protein>
    <submittedName>
        <fullName evidence="3">ATP-binding protein</fullName>
    </submittedName>
</protein>
<dbReference type="SUPFAM" id="SSF55874">
    <property type="entry name" value="ATPase domain of HSP90 chaperone/DNA topoisomerase II/histidine kinase"/>
    <property type="match status" value="1"/>
</dbReference>
<dbReference type="Proteomes" id="UP001596074">
    <property type="component" value="Unassembled WGS sequence"/>
</dbReference>
<keyword evidence="1" id="KW-0808">Transferase</keyword>
<keyword evidence="1" id="KW-0723">Serine/threonine-protein kinase</keyword>
<dbReference type="InterPro" id="IPR003594">
    <property type="entry name" value="HATPase_dom"/>
</dbReference>
<name>A0ABW0ZXE8_9ACTN</name>
<dbReference type="PANTHER" id="PTHR35526">
    <property type="entry name" value="ANTI-SIGMA-F FACTOR RSBW-RELATED"/>
    <property type="match status" value="1"/>
</dbReference>
<proteinExistence type="predicted"/>
<dbReference type="GO" id="GO:0005524">
    <property type="term" value="F:ATP binding"/>
    <property type="evidence" value="ECO:0007669"/>
    <property type="project" value="UniProtKB-KW"/>
</dbReference>
<sequence length="130" mass="14225">MSVAALAPETPSLVLEPTDRAPGLARRFLVERYRELGLGDDYVGRLVVTELVTNAYRHAGGGAIVVRVFRQEGLVVIEVWDQGAGLPVVRAEDHEATCGRGLLLVTELVHDWGVRPLNEEGKVIWARCAL</sequence>
<dbReference type="InterPro" id="IPR036890">
    <property type="entry name" value="HATPase_C_sf"/>
</dbReference>
<keyword evidence="3" id="KW-0547">Nucleotide-binding</keyword>
<evidence type="ECO:0000313" key="4">
    <source>
        <dbReference type="Proteomes" id="UP001596074"/>
    </source>
</evidence>
<reference evidence="4" key="1">
    <citation type="journal article" date="2019" name="Int. J. Syst. Evol. Microbiol.">
        <title>The Global Catalogue of Microorganisms (GCM) 10K type strain sequencing project: providing services to taxonomists for standard genome sequencing and annotation.</title>
        <authorList>
            <consortium name="The Broad Institute Genomics Platform"/>
            <consortium name="The Broad Institute Genome Sequencing Center for Infectious Disease"/>
            <person name="Wu L."/>
            <person name="Ma J."/>
        </authorList>
    </citation>
    <scope>NUCLEOTIDE SEQUENCE [LARGE SCALE GENOMIC DNA]</scope>
    <source>
        <strain evidence="4">KCTC 42087</strain>
    </source>
</reference>
<keyword evidence="4" id="KW-1185">Reference proteome</keyword>
<organism evidence="3 4">
    <name type="scientific">Actinomadura rugatobispora</name>
    <dbReference type="NCBI Taxonomy" id="1994"/>
    <lineage>
        <taxon>Bacteria</taxon>
        <taxon>Bacillati</taxon>
        <taxon>Actinomycetota</taxon>
        <taxon>Actinomycetes</taxon>
        <taxon>Streptosporangiales</taxon>
        <taxon>Thermomonosporaceae</taxon>
        <taxon>Actinomadura</taxon>
    </lineage>
</organism>
<dbReference type="EMBL" id="JBHSON010000019">
    <property type="protein sequence ID" value="MFC5747072.1"/>
    <property type="molecule type" value="Genomic_DNA"/>
</dbReference>
<evidence type="ECO:0000259" key="2">
    <source>
        <dbReference type="Pfam" id="PF13581"/>
    </source>
</evidence>
<dbReference type="InterPro" id="IPR050267">
    <property type="entry name" value="Anti-sigma-factor_SerPK"/>
</dbReference>
<accession>A0ABW0ZXE8</accession>
<dbReference type="Pfam" id="PF13581">
    <property type="entry name" value="HATPase_c_2"/>
    <property type="match status" value="1"/>
</dbReference>
<dbReference type="CDD" id="cd16936">
    <property type="entry name" value="HATPase_RsbW-like"/>
    <property type="match status" value="1"/>
</dbReference>
<evidence type="ECO:0000313" key="3">
    <source>
        <dbReference type="EMBL" id="MFC5747072.1"/>
    </source>
</evidence>
<evidence type="ECO:0000256" key="1">
    <source>
        <dbReference type="ARBA" id="ARBA00022527"/>
    </source>
</evidence>